<reference evidence="3 4" key="1">
    <citation type="submission" date="2019-03" db="EMBL/GenBank/DDBJ databases">
        <authorList>
            <person name="Kim M.K.M."/>
        </authorList>
    </citation>
    <scope>NUCLEOTIDE SEQUENCE [LARGE SCALE GENOMIC DNA]</scope>
    <source>
        <strain evidence="3 4">17J68-12</strain>
    </source>
</reference>
<name>A0A4R1BKH4_9BACT</name>
<keyword evidence="2" id="KW-0472">Membrane</keyword>
<comment type="caution">
    <text evidence="3">The sequence shown here is derived from an EMBL/GenBank/DDBJ whole genome shotgun (WGS) entry which is preliminary data.</text>
</comment>
<evidence type="ECO:0000256" key="2">
    <source>
        <dbReference type="SAM" id="Phobius"/>
    </source>
</evidence>
<evidence type="ECO:0000313" key="4">
    <source>
        <dbReference type="Proteomes" id="UP000295334"/>
    </source>
</evidence>
<feature type="region of interest" description="Disordered" evidence="1">
    <location>
        <begin position="85"/>
        <end position="107"/>
    </location>
</feature>
<proteinExistence type="predicted"/>
<dbReference type="InterPro" id="IPR046657">
    <property type="entry name" value="DUF6766"/>
</dbReference>
<organism evidence="3 4">
    <name type="scientific">Flaviaesturariibacter flavus</name>
    <dbReference type="NCBI Taxonomy" id="2502780"/>
    <lineage>
        <taxon>Bacteria</taxon>
        <taxon>Pseudomonadati</taxon>
        <taxon>Bacteroidota</taxon>
        <taxon>Chitinophagia</taxon>
        <taxon>Chitinophagales</taxon>
        <taxon>Chitinophagaceae</taxon>
        <taxon>Flaviaestuariibacter</taxon>
    </lineage>
</organism>
<dbReference type="EMBL" id="SJZI01000008">
    <property type="protein sequence ID" value="TCJ17891.1"/>
    <property type="molecule type" value="Genomic_DNA"/>
</dbReference>
<dbReference type="Proteomes" id="UP000295334">
    <property type="component" value="Unassembled WGS sequence"/>
</dbReference>
<gene>
    <name evidence="3" type="ORF">EPD60_05875</name>
</gene>
<keyword evidence="2" id="KW-0812">Transmembrane</keyword>
<evidence type="ECO:0000313" key="3">
    <source>
        <dbReference type="EMBL" id="TCJ17891.1"/>
    </source>
</evidence>
<feature type="transmembrane region" description="Helical" evidence="2">
    <location>
        <begin position="119"/>
        <end position="141"/>
    </location>
</feature>
<dbReference type="Pfam" id="PF20554">
    <property type="entry name" value="DUF6766"/>
    <property type="match status" value="1"/>
</dbReference>
<keyword evidence="4" id="KW-1185">Reference proteome</keyword>
<evidence type="ECO:0008006" key="5">
    <source>
        <dbReference type="Google" id="ProtNLM"/>
    </source>
</evidence>
<dbReference type="OrthoDB" id="187863at2"/>
<sequence length="214" mass="24348">MWRNNGLTIVAFAFFLLTFVGQLFSGVLQYNEEQQQEGGAPVSLGKYLATGHFIEATFENWESEFLQMAMFVVLTAFLYQKGSAESKDPDKDEEVDHDDKPPGPDTPWPVKKGGWILKFYENSLSIVLFLLFLLSFVLHWYGSLKSFNQEQARLGKPLESAFQFLGNSKLWFESFQNWQSEFLSVGVMILFTIFLRQKGSAQSKPVEAPDSQTG</sequence>
<keyword evidence="2" id="KW-1133">Transmembrane helix</keyword>
<evidence type="ECO:0000256" key="1">
    <source>
        <dbReference type="SAM" id="MobiDB-lite"/>
    </source>
</evidence>
<dbReference type="AlphaFoldDB" id="A0A4R1BKH4"/>
<protein>
    <recommendedName>
        <fullName evidence="5">Transmembrane protein</fullName>
    </recommendedName>
</protein>
<accession>A0A4R1BKH4</accession>
<feature type="transmembrane region" description="Helical" evidence="2">
    <location>
        <begin position="178"/>
        <end position="195"/>
    </location>
</feature>